<evidence type="ECO:0000313" key="2">
    <source>
        <dbReference type="Proteomes" id="UP001519921"/>
    </source>
</evidence>
<proteinExistence type="predicted"/>
<dbReference type="EMBL" id="JAHXPT010000002">
    <property type="protein sequence ID" value="MBW6408997.1"/>
    <property type="molecule type" value="Genomic_DNA"/>
</dbReference>
<organism evidence="1 2">
    <name type="scientific">Clostridium weizhouense</name>
    <dbReference type="NCBI Taxonomy" id="2859781"/>
    <lineage>
        <taxon>Bacteria</taxon>
        <taxon>Bacillati</taxon>
        <taxon>Bacillota</taxon>
        <taxon>Clostridia</taxon>
        <taxon>Eubacteriales</taxon>
        <taxon>Clostridiaceae</taxon>
        <taxon>Clostridium</taxon>
    </lineage>
</organism>
<reference evidence="1 2" key="1">
    <citation type="submission" date="2021-07" db="EMBL/GenBank/DDBJ databases">
        <title>Clostridium weizhouense sp. nov., an anaerobic bacterium isolated from activated sludge of Petroleum wastewater.</title>
        <authorList>
            <person name="Li Q."/>
        </authorList>
    </citation>
    <scope>NUCLEOTIDE SEQUENCE [LARGE SCALE GENOMIC DNA]</scope>
    <source>
        <strain evidence="1 2">YB-6</strain>
    </source>
</reference>
<keyword evidence="2" id="KW-1185">Reference proteome</keyword>
<name>A0ABS7AK29_9CLOT</name>
<comment type="caution">
    <text evidence="1">The sequence shown here is derived from an EMBL/GenBank/DDBJ whole genome shotgun (WGS) entry which is preliminary data.</text>
</comment>
<protein>
    <submittedName>
        <fullName evidence="1">Uncharacterized protein</fullName>
    </submittedName>
</protein>
<accession>A0ABS7AK29</accession>
<gene>
    <name evidence="1" type="ORF">KYD98_02735</name>
</gene>
<evidence type="ECO:0000313" key="1">
    <source>
        <dbReference type="EMBL" id="MBW6408997.1"/>
    </source>
</evidence>
<dbReference type="RefSeq" id="WP_219778059.1">
    <property type="nucleotide sequence ID" value="NZ_JAHXPT010000002.1"/>
</dbReference>
<dbReference type="Proteomes" id="UP001519921">
    <property type="component" value="Unassembled WGS sequence"/>
</dbReference>
<sequence length="67" mass="8055">MIYLIQEETTLFTFGTTIRTKISGYYECDNEEDVKEFCENKTKEIKGTYNEDRMCKTYIYKELSKLN</sequence>